<dbReference type="GO" id="GO:0000052">
    <property type="term" value="P:citrulline metabolic process"/>
    <property type="evidence" value="ECO:0007669"/>
    <property type="project" value="TreeGrafter"/>
</dbReference>
<dbReference type="GO" id="GO:0045429">
    <property type="term" value="P:positive regulation of nitric oxide biosynthetic process"/>
    <property type="evidence" value="ECO:0007669"/>
    <property type="project" value="TreeGrafter"/>
</dbReference>
<dbReference type="FunFam" id="3.75.10.10:FF:000004">
    <property type="entry name" value="N(G),N(G)-dimethylarginine dimethylaminohydrolase 1"/>
    <property type="match status" value="1"/>
</dbReference>
<comment type="similarity">
    <text evidence="1">Belongs to the DDAH family.</text>
</comment>
<evidence type="ECO:0000313" key="5">
    <source>
        <dbReference type="Proteomes" id="UP000078561"/>
    </source>
</evidence>
<feature type="active site" description="Proton donor" evidence="3">
    <location>
        <position position="169"/>
    </location>
</feature>
<dbReference type="GO" id="GO:0016403">
    <property type="term" value="F:dimethylargininase activity"/>
    <property type="evidence" value="ECO:0007669"/>
    <property type="project" value="TreeGrafter"/>
</dbReference>
<dbReference type="Proteomes" id="UP000078561">
    <property type="component" value="Unassembled WGS sequence"/>
</dbReference>
<keyword evidence="5" id="KW-1185">Reference proteome</keyword>
<evidence type="ECO:0008006" key="6">
    <source>
        <dbReference type="Google" id="ProtNLM"/>
    </source>
</evidence>
<reference evidence="4" key="1">
    <citation type="submission" date="2016-04" db="EMBL/GenBank/DDBJ databases">
        <authorList>
            <person name="Evans L.H."/>
            <person name="Alamgir A."/>
            <person name="Owens N."/>
            <person name="Weber N.D."/>
            <person name="Virtaneva K."/>
            <person name="Barbian K."/>
            <person name="Babar A."/>
            <person name="Rosenke K."/>
        </authorList>
    </citation>
    <scope>NUCLEOTIDE SEQUENCE [LARGE SCALE GENOMIC DNA]</scope>
    <source>
        <strain evidence="4">CBS 101.48</strain>
    </source>
</reference>
<dbReference type="STRING" id="4829.A0A168T8J3"/>
<dbReference type="SUPFAM" id="SSF55909">
    <property type="entry name" value="Pentein"/>
    <property type="match status" value="1"/>
</dbReference>
<dbReference type="GO" id="GO:0006525">
    <property type="term" value="P:arginine metabolic process"/>
    <property type="evidence" value="ECO:0007669"/>
    <property type="project" value="TreeGrafter"/>
</dbReference>
<evidence type="ECO:0000256" key="2">
    <source>
        <dbReference type="ARBA" id="ARBA00022801"/>
    </source>
</evidence>
<dbReference type="EMBL" id="LT555165">
    <property type="protein sequence ID" value="SAM09660.1"/>
    <property type="molecule type" value="Genomic_DNA"/>
</dbReference>
<gene>
    <name evidence="4" type="primary">ABSGL_15361.1 scaffold 16614</name>
</gene>
<protein>
    <recommendedName>
        <fullName evidence="6">Dimethylargininase</fullName>
    </recommendedName>
</protein>
<dbReference type="PANTHER" id="PTHR12737:SF9">
    <property type="entry name" value="DIMETHYLARGININASE"/>
    <property type="match status" value="1"/>
</dbReference>
<proteinExistence type="inferred from homology"/>
<dbReference type="OMA" id="GRCSHAV"/>
<evidence type="ECO:0000313" key="4">
    <source>
        <dbReference type="EMBL" id="SAM09660.1"/>
    </source>
</evidence>
<dbReference type="PANTHER" id="PTHR12737">
    <property type="entry name" value="DIMETHYLARGININE DIMETHYLAMINOHYDROLASE"/>
    <property type="match status" value="1"/>
</dbReference>
<feature type="active site" description="Nucleophile" evidence="3">
    <location>
        <position position="263"/>
    </location>
</feature>
<dbReference type="Pfam" id="PF19420">
    <property type="entry name" value="DDAH_eukar"/>
    <property type="match status" value="1"/>
</dbReference>
<evidence type="ECO:0000256" key="1">
    <source>
        <dbReference type="ARBA" id="ARBA00008532"/>
    </source>
</evidence>
<accession>A0A168T8J3</accession>
<name>A0A168T8J3_ABSGL</name>
<dbReference type="InterPro" id="IPR033199">
    <property type="entry name" value="DDAH-like"/>
</dbReference>
<keyword evidence="2" id="KW-0378">Hydrolase</keyword>
<evidence type="ECO:0000256" key="3">
    <source>
        <dbReference type="PIRSR" id="PIRSR633199-1"/>
    </source>
</evidence>
<dbReference type="Gene3D" id="3.75.10.10">
    <property type="entry name" value="L-arginine/glycine Amidinotransferase, Chain A"/>
    <property type="match status" value="1"/>
</dbReference>
<sequence length="269" mass="29255">MTYSAAITRILPNSFGNCVTNVDNTQSPIDIKLAQSQHDRYVDVLKKYIPNVIVVETDEAHPDCSFVEDNATVFEHTAVINQPGHPSRRGEVGAIEKALKQIPSVKSIIRMEEVDKDALVDGGDVLNTGAHVFVGLSERTNEKGGRVLQKAFDGLAQTFILQPPGEMLHLKCCVTALEDTKTLIAVDSARAVVDEMNRLTDNYYTAIYVPDLVAANVLSANGVVLIQEGFPRSEQILRDHLTSAQVVALNMSEIIKADGALTCGSILIK</sequence>
<dbReference type="AlphaFoldDB" id="A0A168T8J3"/>
<dbReference type="GO" id="GO:0016597">
    <property type="term" value="F:amino acid binding"/>
    <property type="evidence" value="ECO:0007669"/>
    <property type="project" value="TreeGrafter"/>
</dbReference>
<organism evidence="4">
    <name type="scientific">Absidia glauca</name>
    <name type="common">Pin mould</name>
    <dbReference type="NCBI Taxonomy" id="4829"/>
    <lineage>
        <taxon>Eukaryota</taxon>
        <taxon>Fungi</taxon>
        <taxon>Fungi incertae sedis</taxon>
        <taxon>Mucoromycota</taxon>
        <taxon>Mucoromycotina</taxon>
        <taxon>Mucoromycetes</taxon>
        <taxon>Mucorales</taxon>
        <taxon>Cunninghamellaceae</taxon>
        <taxon>Absidia</taxon>
    </lineage>
</organism>
<dbReference type="InParanoid" id="A0A168T8J3"/>
<dbReference type="OrthoDB" id="26679at2759"/>